<dbReference type="Gene3D" id="1.10.520.10">
    <property type="match status" value="1"/>
</dbReference>
<dbReference type="AlphaFoldDB" id="H9MD25"/>
<dbReference type="PANTHER" id="PTHR31517">
    <property type="match status" value="1"/>
</dbReference>
<feature type="binding site" evidence="9">
    <location>
        <position position="76"/>
    </location>
    <ligand>
        <name>Ca(2+)</name>
        <dbReference type="ChEBI" id="CHEBI:29108"/>
        <label>1</label>
    </ligand>
</feature>
<dbReference type="PROSITE" id="PS50873">
    <property type="entry name" value="PEROXIDASE_4"/>
    <property type="match status" value="1"/>
</dbReference>
<evidence type="ECO:0000313" key="15">
    <source>
        <dbReference type="EMBL" id="AEW09022.1"/>
    </source>
</evidence>
<evidence type="ECO:0000256" key="3">
    <source>
        <dbReference type="ARBA" id="ARBA00022559"/>
    </source>
</evidence>
<name>H9MD25_PINLA</name>
<dbReference type="GO" id="GO:0046872">
    <property type="term" value="F:metal ion binding"/>
    <property type="evidence" value="ECO:0007669"/>
    <property type="project" value="UniProtKB-KW"/>
</dbReference>
<keyword evidence="6" id="KW-0560">Oxidoreductase</keyword>
<feature type="disulfide bond" evidence="11">
    <location>
        <begin position="70"/>
        <end position="75"/>
    </location>
</feature>
<dbReference type="InterPro" id="IPR002016">
    <property type="entry name" value="Haem_peroxidase"/>
</dbReference>
<comment type="similarity">
    <text evidence="12">Belongs to the peroxidase family.</text>
</comment>
<keyword evidence="11" id="KW-1015">Disulfide bond</keyword>
<sequence length="79" mass="8820">VRIELLGISILLVCTAGITCTTAQQTELMEGYYQTLCPSAEDIVRDQVDKLYHQHGNTAVSWLRTIFHDCMVESCDASI</sequence>
<reference evidence="15" key="1">
    <citation type="submission" date="2011-12" db="EMBL/GenBank/DDBJ databases">
        <title>Nucleotide Diversity and Divergence in the Loblolly Pine Gene Space.</title>
        <authorList>
            <person name="Neale D.B."/>
            <person name="Wegrzyn J.L."/>
            <person name="Lee J.M."/>
            <person name="Eckert A.J."/>
            <person name="Liechty J.D."/>
            <person name="Stevens K.A."/>
            <person name="Langley C.H."/>
        </authorList>
    </citation>
    <scope>NUCLEOTIDE SEQUENCE</scope>
    <source>
        <strain evidence="15">6875</strain>
        <tissue evidence="15">Megagametophyte</tissue>
    </source>
</reference>
<feature type="non-terminal residue" evidence="15">
    <location>
        <position position="79"/>
    </location>
</feature>
<evidence type="ECO:0000259" key="14">
    <source>
        <dbReference type="PROSITE" id="PS50873"/>
    </source>
</evidence>
<dbReference type="InterPro" id="IPR010255">
    <property type="entry name" value="Haem_peroxidase_sf"/>
</dbReference>
<keyword evidence="13" id="KW-0732">Signal</keyword>
<evidence type="ECO:0000256" key="8">
    <source>
        <dbReference type="PIRSR" id="PIRSR600823-1"/>
    </source>
</evidence>
<keyword evidence="9" id="KW-0106">Calcium</keyword>
<organism evidence="15">
    <name type="scientific">Pinus lambertiana</name>
    <name type="common">Sugar pine</name>
    <dbReference type="NCBI Taxonomy" id="3343"/>
    <lineage>
        <taxon>Eukaryota</taxon>
        <taxon>Viridiplantae</taxon>
        <taxon>Streptophyta</taxon>
        <taxon>Embryophyta</taxon>
        <taxon>Tracheophyta</taxon>
        <taxon>Spermatophyta</taxon>
        <taxon>Pinopsida</taxon>
        <taxon>Pinidae</taxon>
        <taxon>Conifers I</taxon>
        <taxon>Pinales</taxon>
        <taxon>Pinaceae</taxon>
        <taxon>Pinus</taxon>
        <taxon>Pinus subgen. Strobus</taxon>
    </lineage>
</organism>
<feature type="chain" id="PRO_5003622540" description="Plant heme peroxidase family profile domain-containing protein" evidence="13">
    <location>
        <begin position="24"/>
        <end position="79"/>
    </location>
</feature>
<keyword evidence="3" id="KW-0575">Peroxidase</keyword>
<feature type="active site" description="Proton acceptor" evidence="8">
    <location>
        <position position="68"/>
    </location>
</feature>
<evidence type="ECO:0000256" key="1">
    <source>
        <dbReference type="ARBA" id="ARBA00000189"/>
    </source>
</evidence>
<dbReference type="Pfam" id="PF00141">
    <property type="entry name" value="peroxidase"/>
    <property type="match status" value="1"/>
</dbReference>
<dbReference type="InterPro" id="IPR000823">
    <property type="entry name" value="Peroxidase_pln"/>
</dbReference>
<evidence type="ECO:0000256" key="4">
    <source>
        <dbReference type="ARBA" id="ARBA00022617"/>
    </source>
</evidence>
<gene>
    <name evidence="15" type="ORF">CL3206Contig1_01</name>
</gene>
<feature type="site" description="Transition state stabilizer" evidence="10">
    <location>
        <position position="64"/>
    </location>
</feature>
<comment type="cofactor">
    <cofactor evidence="2">
        <name>heme b</name>
        <dbReference type="ChEBI" id="CHEBI:60344"/>
    </cofactor>
</comment>
<evidence type="ECO:0000256" key="7">
    <source>
        <dbReference type="ARBA" id="ARBA00023004"/>
    </source>
</evidence>
<evidence type="ECO:0000256" key="13">
    <source>
        <dbReference type="SAM" id="SignalP"/>
    </source>
</evidence>
<evidence type="ECO:0000256" key="9">
    <source>
        <dbReference type="PIRSR" id="PIRSR600823-3"/>
    </source>
</evidence>
<evidence type="ECO:0000256" key="11">
    <source>
        <dbReference type="PIRSR" id="PIRSR600823-5"/>
    </source>
</evidence>
<feature type="binding site" evidence="9">
    <location>
        <position position="72"/>
    </location>
    <ligand>
        <name>Ca(2+)</name>
        <dbReference type="ChEBI" id="CHEBI:29108"/>
        <label>1</label>
    </ligand>
</feature>
<dbReference type="GO" id="GO:0006979">
    <property type="term" value="P:response to oxidative stress"/>
    <property type="evidence" value="ECO:0007669"/>
    <property type="project" value="InterPro"/>
</dbReference>
<keyword evidence="5 9" id="KW-0479">Metal-binding</keyword>
<dbReference type="SUPFAM" id="SSF48113">
    <property type="entry name" value="Heme-dependent peroxidases"/>
    <property type="match status" value="1"/>
</dbReference>
<accession>H9MD25</accession>
<dbReference type="GO" id="GO:0020037">
    <property type="term" value="F:heme binding"/>
    <property type="evidence" value="ECO:0007669"/>
    <property type="project" value="InterPro"/>
</dbReference>
<evidence type="ECO:0000256" key="6">
    <source>
        <dbReference type="ARBA" id="ARBA00023002"/>
    </source>
</evidence>
<keyword evidence="7" id="KW-0408">Iron</keyword>
<evidence type="ECO:0000256" key="5">
    <source>
        <dbReference type="ARBA" id="ARBA00022723"/>
    </source>
</evidence>
<dbReference type="PRINTS" id="PR00461">
    <property type="entry name" value="PLPEROXIDASE"/>
</dbReference>
<dbReference type="PANTHER" id="PTHR31517:SF80">
    <property type="entry name" value="PEROXIDASE"/>
    <property type="match status" value="1"/>
</dbReference>
<comment type="catalytic activity">
    <reaction evidence="1">
        <text>2 a phenolic donor + H2O2 = 2 a phenolic radical donor + 2 H2O</text>
        <dbReference type="Rhea" id="RHEA:56136"/>
        <dbReference type="ChEBI" id="CHEBI:15377"/>
        <dbReference type="ChEBI" id="CHEBI:16240"/>
        <dbReference type="ChEBI" id="CHEBI:139520"/>
        <dbReference type="ChEBI" id="CHEBI:139521"/>
        <dbReference type="EC" id="1.11.1.7"/>
    </reaction>
</comment>
<keyword evidence="4" id="KW-0349">Heme</keyword>
<dbReference type="GO" id="GO:0140825">
    <property type="term" value="F:lactoperoxidase activity"/>
    <property type="evidence" value="ECO:0007669"/>
    <property type="project" value="UniProtKB-EC"/>
</dbReference>
<feature type="signal peptide" evidence="13">
    <location>
        <begin position="1"/>
        <end position="23"/>
    </location>
</feature>
<comment type="cofactor">
    <cofactor evidence="9">
        <name>Ca(2+)</name>
        <dbReference type="ChEBI" id="CHEBI:29108"/>
    </cofactor>
    <text evidence="9">Binds 2 calcium ions per subunit.</text>
</comment>
<proteinExistence type="inferred from homology"/>
<feature type="domain" description="Plant heme peroxidase family profile" evidence="14">
    <location>
        <begin position="27"/>
        <end position="79"/>
    </location>
</feature>
<evidence type="ECO:0000256" key="12">
    <source>
        <dbReference type="RuleBase" id="RU004241"/>
    </source>
</evidence>
<protein>
    <recommendedName>
        <fullName evidence="14">Plant heme peroxidase family profile domain-containing protein</fullName>
    </recommendedName>
</protein>
<feature type="binding site" evidence="9">
    <location>
        <position position="69"/>
    </location>
    <ligand>
        <name>Ca(2+)</name>
        <dbReference type="ChEBI" id="CHEBI:29108"/>
        <label>1</label>
    </ligand>
</feature>
<dbReference type="EMBL" id="JQ263982">
    <property type="protein sequence ID" value="AEW09022.1"/>
    <property type="molecule type" value="Genomic_DNA"/>
</dbReference>
<feature type="non-terminal residue" evidence="15">
    <location>
        <position position="1"/>
    </location>
</feature>
<evidence type="ECO:0000256" key="10">
    <source>
        <dbReference type="PIRSR" id="PIRSR600823-4"/>
    </source>
</evidence>
<feature type="binding site" evidence="9">
    <location>
        <position position="78"/>
    </location>
    <ligand>
        <name>Ca(2+)</name>
        <dbReference type="ChEBI" id="CHEBI:29108"/>
        <label>1</label>
    </ligand>
</feature>
<evidence type="ECO:0000256" key="2">
    <source>
        <dbReference type="ARBA" id="ARBA00001970"/>
    </source>
</evidence>